<organism evidence="2 3">
    <name type="scientific">Aromatoleum buckelii</name>
    <dbReference type="NCBI Taxonomy" id="200254"/>
    <lineage>
        <taxon>Bacteria</taxon>
        <taxon>Pseudomonadati</taxon>
        <taxon>Pseudomonadota</taxon>
        <taxon>Betaproteobacteria</taxon>
        <taxon>Rhodocyclales</taxon>
        <taxon>Rhodocyclaceae</taxon>
        <taxon>Aromatoleum</taxon>
    </lineage>
</organism>
<proteinExistence type="predicted"/>
<evidence type="ECO:0000313" key="2">
    <source>
        <dbReference type="EMBL" id="NMF94688.1"/>
    </source>
</evidence>
<accession>A0ABX1N5Z8</accession>
<protein>
    <submittedName>
        <fullName evidence="2">Uncharacterized protein</fullName>
    </submittedName>
</protein>
<keyword evidence="3" id="KW-1185">Reference proteome</keyword>
<sequence length="532" mass="57748">MKMAALLTLVSFLAVTHASGTELGSPGSARILEIDGRVLAPAGDPASPPPVDVQGLRHGKEVHALYDGRFSELAPGSFETFKFFWPFAAQLGKRCPNLPLADGSLDMLSYMLATTVQFGERLVAGQSSAEELWLLALGAGMQFNEQRACHYDPSVESRTAAQERCDRTTADNRDAAQSLVSTVGAAAEHDAELFATRYGCESPQALRMVNQLRDYSQEGPARLNFKWRLPVRRPGDDKLYKTIFDNCSRSQPGTANEWCACYVKELASMGPPSRVLDALAANPFVDGTYMLNMPGNDGLYSCAERHRDYRSWSDSHAPRTTACLTDARASDGGNQQCVYRAAWGKFSLTQAQCAKEISSKQWGYIEVDCSHAGSAVAPSAGPREWREGLYTRISYEQAVAPGFTPPLPADARAKIPLLIQLDRNEAPDALYRIALTRLAPIDLFGVIGAQRVSAGSVLGMAIRREAAAMDKDGARLLVCEYKTATGGLHRQGFWYEAVPGRIREAAVAAETRPYFARIPGAATACPAVRPAS</sequence>
<keyword evidence="1" id="KW-0732">Signal</keyword>
<dbReference type="EMBL" id="WTVH01000034">
    <property type="protein sequence ID" value="NMF94688.1"/>
    <property type="molecule type" value="Genomic_DNA"/>
</dbReference>
<dbReference type="Proteomes" id="UP000601990">
    <property type="component" value="Unassembled WGS sequence"/>
</dbReference>
<gene>
    <name evidence="2" type="ORF">GO608_15275</name>
</gene>
<name>A0ABX1N5Z8_9RHOO</name>
<reference evidence="2" key="1">
    <citation type="submission" date="2019-12" db="EMBL/GenBank/DDBJ databases">
        <title>Comparative genomics gives insights into the taxonomy of the Azoarcus-Aromatoleum group and reveals separate origins of nif in the plant-associated Azoarcus and non-plant-associated Aromatoleum sub-groups.</title>
        <authorList>
            <person name="Lafos M."/>
            <person name="Maluk M."/>
            <person name="Batista M."/>
            <person name="Junghare M."/>
            <person name="Carmona M."/>
            <person name="Faoro H."/>
            <person name="Cruz L.M."/>
            <person name="Battistoni F."/>
            <person name="De Souza E."/>
            <person name="Pedrosa F."/>
            <person name="Chen W.-M."/>
            <person name="Poole P.S."/>
            <person name="Dixon R.A."/>
            <person name="James E.K."/>
        </authorList>
    </citation>
    <scope>NUCLEOTIDE SEQUENCE</scope>
    <source>
        <strain evidence="2">U120</strain>
    </source>
</reference>
<dbReference type="RefSeq" id="WP_169199905.1">
    <property type="nucleotide sequence ID" value="NZ_WTVH02000001.1"/>
</dbReference>
<feature type="signal peptide" evidence="1">
    <location>
        <begin position="1"/>
        <end position="20"/>
    </location>
</feature>
<evidence type="ECO:0000313" key="3">
    <source>
        <dbReference type="Proteomes" id="UP000601990"/>
    </source>
</evidence>
<feature type="chain" id="PRO_5046482639" evidence="1">
    <location>
        <begin position="21"/>
        <end position="532"/>
    </location>
</feature>
<evidence type="ECO:0000256" key="1">
    <source>
        <dbReference type="SAM" id="SignalP"/>
    </source>
</evidence>
<comment type="caution">
    <text evidence="2">The sequence shown here is derived from an EMBL/GenBank/DDBJ whole genome shotgun (WGS) entry which is preliminary data.</text>
</comment>